<dbReference type="PANTHER" id="PTHR19288">
    <property type="entry name" value="4-NITROPHENYLPHOSPHATASE-RELATED"/>
    <property type="match status" value="1"/>
</dbReference>
<keyword evidence="2" id="KW-1185">Reference proteome</keyword>
<dbReference type="NCBIfam" id="TIGR01459">
    <property type="entry name" value="HAD-SF-IIA-hyp4"/>
    <property type="match status" value="1"/>
</dbReference>
<evidence type="ECO:0000313" key="1">
    <source>
        <dbReference type="EMBL" id="MFC3208841.1"/>
    </source>
</evidence>
<keyword evidence="1" id="KW-0378">Hydrolase</keyword>
<dbReference type="SUPFAM" id="SSF56784">
    <property type="entry name" value="HAD-like"/>
    <property type="match status" value="1"/>
</dbReference>
<comment type="caution">
    <text evidence="1">The sequence shown here is derived from an EMBL/GenBank/DDBJ whole genome shotgun (WGS) entry which is preliminary data.</text>
</comment>
<dbReference type="PANTHER" id="PTHR19288:SF90">
    <property type="entry name" value="OS08G0542600 PROTEIN"/>
    <property type="match status" value="1"/>
</dbReference>
<dbReference type="InterPro" id="IPR023214">
    <property type="entry name" value="HAD_sf"/>
</dbReference>
<gene>
    <name evidence="1" type="ORF">ACFOHJ_21685</name>
</gene>
<dbReference type="EMBL" id="JBHRTK010000028">
    <property type="protein sequence ID" value="MFC3208841.1"/>
    <property type="molecule type" value="Genomic_DNA"/>
</dbReference>
<dbReference type="Proteomes" id="UP001595583">
    <property type="component" value="Unassembled WGS sequence"/>
</dbReference>
<dbReference type="InterPro" id="IPR006357">
    <property type="entry name" value="HAD-SF_hydro_IIA"/>
</dbReference>
<dbReference type="Pfam" id="PF13242">
    <property type="entry name" value="Hydrolase_like"/>
    <property type="match status" value="1"/>
</dbReference>
<dbReference type="GO" id="GO:0016787">
    <property type="term" value="F:hydrolase activity"/>
    <property type="evidence" value="ECO:0007669"/>
    <property type="project" value="UniProtKB-KW"/>
</dbReference>
<name>A0ABV7KID1_9HYPH</name>
<accession>A0ABV7KID1</accession>
<proteinExistence type="predicted"/>
<organism evidence="1 2">
    <name type="scientific">Aquamicrobium soli</name>
    <dbReference type="NCBI Taxonomy" id="1811518"/>
    <lineage>
        <taxon>Bacteria</taxon>
        <taxon>Pseudomonadati</taxon>
        <taxon>Pseudomonadota</taxon>
        <taxon>Alphaproteobacteria</taxon>
        <taxon>Hyphomicrobiales</taxon>
        <taxon>Phyllobacteriaceae</taxon>
        <taxon>Aquamicrobium</taxon>
    </lineage>
</organism>
<evidence type="ECO:0000313" key="2">
    <source>
        <dbReference type="Proteomes" id="UP001595583"/>
    </source>
</evidence>
<sequence>MAPETLDDLRDLTARFDVFFIDQFGVLHDGSAPYPGAVEALAALKAAGKKIVLVSNSGKRASQNEKRLLGLGFEAGTWDSFLSSGEVAWRKFAGELGGERLAAGTRCLLLSRGKDYSAVDGLGLELVEDGARAEVVLLSGSEGDTRPMDHYRALLAPAARMGVPLICTNPDKIMLTEAGLKYGAGAIADLYEELGGKVERIGKPFPSIYQAAMRVLGDPPKHRIVGIGDSIEHDIAGAKGVGVSAALVRSGILAELGPAELEQAFAEHDATPDFILPHFVWR</sequence>
<dbReference type="Pfam" id="PF13344">
    <property type="entry name" value="Hydrolase_6"/>
    <property type="match status" value="1"/>
</dbReference>
<dbReference type="RefSeq" id="WP_378224668.1">
    <property type="nucleotide sequence ID" value="NZ_JBHRTK010000028.1"/>
</dbReference>
<dbReference type="InterPro" id="IPR036412">
    <property type="entry name" value="HAD-like_sf"/>
</dbReference>
<protein>
    <submittedName>
        <fullName evidence="1">TIGR01459 family HAD-type hydrolase</fullName>
    </submittedName>
</protein>
<dbReference type="Gene3D" id="3.40.50.1000">
    <property type="entry name" value="HAD superfamily/HAD-like"/>
    <property type="match status" value="2"/>
</dbReference>
<dbReference type="NCBIfam" id="TIGR01460">
    <property type="entry name" value="HAD-SF-IIA"/>
    <property type="match status" value="1"/>
</dbReference>
<reference evidence="2" key="1">
    <citation type="journal article" date="2019" name="Int. J. Syst. Evol. Microbiol.">
        <title>The Global Catalogue of Microorganisms (GCM) 10K type strain sequencing project: providing services to taxonomists for standard genome sequencing and annotation.</title>
        <authorList>
            <consortium name="The Broad Institute Genomics Platform"/>
            <consortium name="The Broad Institute Genome Sequencing Center for Infectious Disease"/>
            <person name="Wu L."/>
            <person name="Ma J."/>
        </authorList>
    </citation>
    <scope>NUCLEOTIDE SEQUENCE [LARGE SCALE GENOMIC DNA]</scope>
    <source>
        <strain evidence="2">KCTC 52165</strain>
    </source>
</reference>
<dbReference type="InterPro" id="IPR006356">
    <property type="entry name" value="HAD-SF_hydro_IIA_hyp3"/>
</dbReference>